<dbReference type="GO" id="GO:0005829">
    <property type="term" value="C:cytosol"/>
    <property type="evidence" value="ECO:0007669"/>
    <property type="project" value="TreeGrafter"/>
</dbReference>
<dbReference type="Pfam" id="PF00248">
    <property type="entry name" value="Aldo_ket_red"/>
    <property type="match status" value="1"/>
</dbReference>
<dbReference type="Gene3D" id="3.20.20.100">
    <property type="entry name" value="NADP-dependent oxidoreductase domain"/>
    <property type="match status" value="1"/>
</dbReference>
<dbReference type="AlphaFoldDB" id="A0A1B2DI63"/>
<proteinExistence type="predicted"/>
<dbReference type="CDD" id="cd19163">
    <property type="entry name" value="AKR_galDH"/>
    <property type="match status" value="1"/>
</dbReference>
<reference evidence="2" key="1">
    <citation type="submission" date="2016-08" db="EMBL/GenBank/DDBJ databases">
        <title>Complete Genome Seqeunce of Paenibacillus sp. BIHB 4019 from tea rhizoplane.</title>
        <authorList>
            <person name="Thakur R."/>
            <person name="Swarnkar M.K."/>
            <person name="Gulati A."/>
        </authorList>
    </citation>
    <scope>NUCLEOTIDE SEQUENCE [LARGE SCALE GENOMIC DNA]</scope>
    <source>
        <strain evidence="2">BIHB4019</strain>
    </source>
</reference>
<dbReference type="SUPFAM" id="SSF51430">
    <property type="entry name" value="NAD(P)-linked oxidoreductase"/>
    <property type="match status" value="1"/>
</dbReference>
<dbReference type="PANTHER" id="PTHR42686:SF1">
    <property type="entry name" value="GH17980P-RELATED"/>
    <property type="match status" value="1"/>
</dbReference>
<evidence type="ECO:0000313" key="2">
    <source>
        <dbReference type="EMBL" id="ANY67376.1"/>
    </source>
</evidence>
<evidence type="ECO:0000259" key="1">
    <source>
        <dbReference type="Pfam" id="PF00248"/>
    </source>
</evidence>
<organism evidence="2">
    <name type="scientific">Paenibacillus sp. BIHB 4019</name>
    <dbReference type="NCBI Taxonomy" id="1870819"/>
    <lineage>
        <taxon>Bacteria</taxon>
        <taxon>Bacillati</taxon>
        <taxon>Bacillota</taxon>
        <taxon>Bacilli</taxon>
        <taxon>Bacillales</taxon>
        <taxon>Paenibacillaceae</taxon>
        <taxon>Paenibacillus</taxon>
    </lineage>
</organism>
<gene>
    <name evidence="2" type="ORF">BBD42_13500</name>
</gene>
<dbReference type="RefSeq" id="WP_099518579.1">
    <property type="nucleotide sequence ID" value="NZ_CP016808.1"/>
</dbReference>
<sequence length="321" mass="35283">MKYRKLGKTGLDVSVLSFGASSLGSVFRETNEEEAIRTVHSALDAGINYIDVSPYYGLTKAETVLGKAIKELPRDQFLLSTKAGRYGVDSFDFSESRIISSLEESLQRLNTDYVDFMFLHDIEFVSPEHAAQGIPALQKLKEQGKIRHYGISGLPLQLFEKWLPHTEVDVILSYCHYSLNDTSLLGLLPLIEQHNVGLVSASPLSMGLLGTRGTPDWHPASAGLKAACLRAAEHCAAQGTDIAKLAMQFAVANEQIPTTLVSTANPENIRRNAAWIEEPMDERLLKEVLELLAPVANESWISGLPEYNEQISGGARQRSAT</sequence>
<dbReference type="InterPro" id="IPR020471">
    <property type="entry name" value="AKR"/>
</dbReference>
<dbReference type="InterPro" id="IPR044479">
    <property type="entry name" value="LGALDH-like"/>
</dbReference>
<dbReference type="EMBL" id="CP016808">
    <property type="protein sequence ID" value="ANY67376.1"/>
    <property type="molecule type" value="Genomic_DNA"/>
</dbReference>
<feature type="domain" description="NADP-dependent oxidoreductase" evidence="1">
    <location>
        <begin position="16"/>
        <end position="288"/>
    </location>
</feature>
<dbReference type="PANTHER" id="PTHR42686">
    <property type="entry name" value="GH17980P-RELATED"/>
    <property type="match status" value="1"/>
</dbReference>
<protein>
    <submittedName>
        <fullName evidence="2">Aldo/keto reductase</fullName>
    </submittedName>
</protein>
<dbReference type="InterPro" id="IPR023210">
    <property type="entry name" value="NADP_OxRdtase_dom"/>
</dbReference>
<dbReference type="InterPro" id="IPR036812">
    <property type="entry name" value="NAD(P)_OxRdtase_dom_sf"/>
</dbReference>
<accession>A0A1B2DI63</accession>
<name>A0A1B2DI63_9BACL</name>
<dbReference type="GO" id="GO:0010349">
    <property type="term" value="F:L-galactose dehydrogenase activity"/>
    <property type="evidence" value="ECO:0007669"/>
    <property type="project" value="InterPro"/>
</dbReference>